<gene>
    <name evidence="2" type="ORF">IFR04_012659</name>
</gene>
<feature type="domain" description="Heterokaryon incompatibility" evidence="1">
    <location>
        <begin position="243"/>
        <end position="391"/>
    </location>
</feature>
<dbReference type="EMBL" id="JAFJYH010000276">
    <property type="protein sequence ID" value="KAG4414212.1"/>
    <property type="molecule type" value="Genomic_DNA"/>
</dbReference>
<dbReference type="PANTHER" id="PTHR33112">
    <property type="entry name" value="DOMAIN PROTEIN, PUTATIVE-RELATED"/>
    <property type="match status" value="1"/>
</dbReference>
<sequence>MATPAASSTQLSARDPLALSMPRLSATIEPPSPSEATSDTGIYSGLTVLRPIRRLKLPEDRMTPYMNATACDGCRNITTQAMVSADGHRLHDIAAARAAAINHCQLCSLIVSQIDSDVADDDMIVMRVGNVNGTPYCQDVLLVTIGSTTLGLLFQFGLYTDEGDAAGDIIPGRRLVQFPDLESSILLARTWIDLSAECDKALFDQPKTLPKRLIDVGHSQSPKVYLRDFSEASWGDFEKTGRYICLSHRWDATSGACTTVSDNFEARKKGIEFSGLPQTFQDAIRITRGLGLQYIWIDTLCIIQGSKPDWAEESAKMGSYYGLSWLTIGAGVESAQGLLEVREFNMDQLQYWKVDLLEPGNSSLYFTNAPVNSIVGNEQNSILRSRGWTFQDEILSHRYLGFQENQMYYRCGQHVYFESGFKEWLFPPVENDRNEGEAPLHPDLILEDDWLSAVITDYSTRALSQASDRLPAISGIAHERHRLRGGHYVAGLWEEDLPQALCWSKEYATGQCLKSVGYRAPSWSWAAIDGGIVPTNLYDCVVEADIIHVSTKPKEFDPMGAVLEGHLVVCGVVRCGSLSTHQERSSYNRNGSIDKYYFHLSTSERDAAKDYIYSFIPDTSDFSVPNGPLWFLNITPQIGLALIPVSSHLPGGTSTFERVGLIEIKIDEGNGAIRDRQAWLAVNLQDQKLRTTITII</sequence>
<protein>
    <recommendedName>
        <fullName evidence="1">Heterokaryon incompatibility domain-containing protein</fullName>
    </recommendedName>
</protein>
<dbReference type="AlphaFoldDB" id="A0A8H7T825"/>
<evidence type="ECO:0000313" key="2">
    <source>
        <dbReference type="EMBL" id="KAG4414212.1"/>
    </source>
</evidence>
<dbReference type="Pfam" id="PF06985">
    <property type="entry name" value="HET"/>
    <property type="match status" value="1"/>
</dbReference>
<name>A0A8H7T825_9HELO</name>
<dbReference type="Proteomes" id="UP000664132">
    <property type="component" value="Unassembled WGS sequence"/>
</dbReference>
<evidence type="ECO:0000313" key="3">
    <source>
        <dbReference type="Proteomes" id="UP000664132"/>
    </source>
</evidence>
<evidence type="ECO:0000259" key="1">
    <source>
        <dbReference type="Pfam" id="PF06985"/>
    </source>
</evidence>
<keyword evidence="3" id="KW-1185">Reference proteome</keyword>
<proteinExistence type="predicted"/>
<accession>A0A8H7T825</accession>
<dbReference type="PANTHER" id="PTHR33112:SF16">
    <property type="entry name" value="HETEROKARYON INCOMPATIBILITY DOMAIN-CONTAINING PROTEIN"/>
    <property type="match status" value="1"/>
</dbReference>
<comment type="caution">
    <text evidence="2">The sequence shown here is derived from an EMBL/GenBank/DDBJ whole genome shotgun (WGS) entry which is preliminary data.</text>
</comment>
<reference evidence="2" key="1">
    <citation type="submission" date="2021-02" db="EMBL/GenBank/DDBJ databases">
        <title>Genome sequence Cadophora malorum strain M34.</title>
        <authorList>
            <person name="Stefanovic E."/>
            <person name="Vu D."/>
            <person name="Scully C."/>
            <person name="Dijksterhuis J."/>
            <person name="Roader J."/>
            <person name="Houbraken J."/>
        </authorList>
    </citation>
    <scope>NUCLEOTIDE SEQUENCE</scope>
    <source>
        <strain evidence="2">M34</strain>
    </source>
</reference>
<organism evidence="2 3">
    <name type="scientific">Cadophora malorum</name>
    <dbReference type="NCBI Taxonomy" id="108018"/>
    <lineage>
        <taxon>Eukaryota</taxon>
        <taxon>Fungi</taxon>
        <taxon>Dikarya</taxon>
        <taxon>Ascomycota</taxon>
        <taxon>Pezizomycotina</taxon>
        <taxon>Leotiomycetes</taxon>
        <taxon>Helotiales</taxon>
        <taxon>Ploettnerulaceae</taxon>
        <taxon>Cadophora</taxon>
    </lineage>
</organism>
<dbReference type="InterPro" id="IPR010730">
    <property type="entry name" value="HET"/>
</dbReference>
<dbReference type="OrthoDB" id="5347061at2759"/>